<dbReference type="Proteomes" id="UP001431783">
    <property type="component" value="Unassembled WGS sequence"/>
</dbReference>
<reference evidence="2 3" key="1">
    <citation type="submission" date="2023-03" db="EMBL/GenBank/DDBJ databases">
        <title>Genome insight into feeding habits of ladybird beetles.</title>
        <authorList>
            <person name="Li H.-S."/>
            <person name="Huang Y.-H."/>
            <person name="Pang H."/>
        </authorList>
    </citation>
    <scope>NUCLEOTIDE SEQUENCE [LARGE SCALE GENOMIC DNA]</scope>
    <source>
        <strain evidence="2">SYSU_2023b</strain>
        <tissue evidence="2">Whole body</tissue>
    </source>
</reference>
<dbReference type="AlphaFoldDB" id="A0AAW1V554"/>
<gene>
    <name evidence="2" type="ORF">WA026_019933</name>
</gene>
<dbReference type="EMBL" id="JARQZJ010000104">
    <property type="protein sequence ID" value="KAK9887009.1"/>
    <property type="molecule type" value="Genomic_DNA"/>
</dbReference>
<comment type="caution">
    <text evidence="2">The sequence shown here is derived from an EMBL/GenBank/DDBJ whole genome shotgun (WGS) entry which is preliminary data.</text>
</comment>
<accession>A0AAW1V554</accession>
<feature type="region of interest" description="Disordered" evidence="1">
    <location>
        <begin position="17"/>
        <end position="43"/>
    </location>
</feature>
<name>A0AAW1V554_9CUCU</name>
<feature type="region of interest" description="Disordered" evidence="1">
    <location>
        <begin position="67"/>
        <end position="97"/>
    </location>
</feature>
<evidence type="ECO:0000313" key="2">
    <source>
        <dbReference type="EMBL" id="KAK9887009.1"/>
    </source>
</evidence>
<feature type="compositionally biased region" description="Basic and acidic residues" evidence="1">
    <location>
        <begin position="19"/>
        <end position="32"/>
    </location>
</feature>
<sequence length="130" mass="15277">MEQSKYPTLFKNALFWPRNTEKTKATTDDNEKMKKRKKNKSISHCSNQREFMEYQRRVNAQKIAKEKTKLDRAQKRKEKIHQNMLKGKTKGVSKSNNTAAEEKIEMVTLSLLNMKENTLQGLSLKRLMIS</sequence>
<organism evidence="2 3">
    <name type="scientific">Henosepilachna vigintioctopunctata</name>
    <dbReference type="NCBI Taxonomy" id="420089"/>
    <lineage>
        <taxon>Eukaryota</taxon>
        <taxon>Metazoa</taxon>
        <taxon>Ecdysozoa</taxon>
        <taxon>Arthropoda</taxon>
        <taxon>Hexapoda</taxon>
        <taxon>Insecta</taxon>
        <taxon>Pterygota</taxon>
        <taxon>Neoptera</taxon>
        <taxon>Endopterygota</taxon>
        <taxon>Coleoptera</taxon>
        <taxon>Polyphaga</taxon>
        <taxon>Cucujiformia</taxon>
        <taxon>Coccinelloidea</taxon>
        <taxon>Coccinellidae</taxon>
        <taxon>Epilachninae</taxon>
        <taxon>Epilachnini</taxon>
        <taxon>Henosepilachna</taxon>
    </lineage>
</organism>
<protein>
    <submittedName>
        <fullName evidence="2">Uncharacterized protein</fullName>
    </submittedName>
</protein>
<keyword evidence="3" id="KW-1185">Reference proteome</keyword>
<evidence type="ECO:0000313" key="3">
    <source>
        <dbReference type="Proteomes" id="UP001431783"/>
    </source>
</evidence>
<evidence type="ECO:0000256" key="1">
    <source>
        <dbReference type="SAM" id="MobiDB-lite"/>
    </source>
</evidence>
<proteinExistence type="predicted"/>